<sequence length="100" mass="11377">MYFAVKWGFTLNIEVRQRKKRGHGLLILLFDNNLVRKGCRPRQEQMVVGSLCQCAGEDIMALQMGFPHVPIAFGVPTTWIINAIPLSLILLYQTELQTFA</sequence>
<organism evidence="2 3">
    <name type="scientific">Parasponia andersonii</name>
    <name type="common">Sponia andersonii</name>
    <dbReference type="NCBI Taxonomy" id="3476"/>
    <lineage>
        <taxon>Eukaryota</taxon>
        <taxon>Viridiplantae</taxon>
        <taxon>Streptophyta</taxon>
        <taxon>Embryophyta</taxon>
        <taxon>Tracheophyta</taxon>
        <taxon>Spermatophyta</taxon>
        <taxon>Magnoliopsida</taxon>
        <taxon>eudicotyledons</taxon>
        <taxon>Gunneridae</taxon>
        <taxon>Pentapetalae</taxon>
        <taxon>rosids</taxon>
        <taxon>fabids</taxon>
        <taxon>Rosales</taxon>
        <taxon>Cannabaceae</taxon>
        <taxon>Parasponia</taxon>
    </lineage>
</organism>
<evidence type="ECO:0000313" key="2">
    <source>
        <dbReference type="EMBL" id="PON35393.1"/>
    </source>
</evidence>
<keyword evidence="1" id="KW-1133">Transmembrane helix</keyword>
<dbReference type="EMBL" id="JXTB01000614">
    <property type="protein sequence ID" value="PON35393.1"/>
    <property type="molecule type" value="Genomic_DNA"/>
</dbReference>
<keyword evidence="3" id="KW-1185">Reference proteome</keyword>
<comment type="caution">
    <text evidence="2">The sequence shown here is derived from an EMBL/GenBank/DDBJ whole genome shotgun (WGS) entry which is preliminary data.</text>
</comment>
<accession>A0A2P5AFT6</accession>
<dbReference type="Proteomes" id="UP000237105">
    <property type="component" value="Unassembled WGS sequence"/>
</dbReference>
<proteinExistence type="predicted"/>
<reference evidence="3" key="1">
    <citation type="submission" date="2016-06" db="EMBL/GenBank/DDBJ databases">
        <title>Parallel loss of symbiosis genes in relatives of nitrogen-fixing non-legume Parasponia.</title>
        <authorList>
            <person name="Van Velzen R."/>
            <person name="Holmer R."/>
            <person name="Bu F."/>
            <person name="Rutten L."/>
            <person name="Van Zeijl A."/>
            <person name="Liu W."/>
            <person name="Santuari L."/>
            <person name="Cao Q."/>
            <person name="Sharma T."/>
            <person name="Shen D."/>
            <person name="Roswanjaya Y."/>
            <person name="Wardhani T."/>
            <person name="Kalhor M.S."/>
            <person name="Jansen J."/>
            <person name="Van den Hoogen J."/>
            <person name="Gungor B."/>
            <person name="Hartog M."/>
            <person name="Hontelez J."/>
            <person name="Verver J."/>
            <person name="Yang W.-C."/>
            <person name="Schijlen E."/>
            <person name="Repin R."/>
            <person name="Schilthuizen M."/>
            <person name="Schranz E."/>
            <person name="Heidstra R."/>
            <person name="Miyata K."/>
            <person name="Fedorova E."/>
            <person name="Kohlen W."/>
            <person name="Bisseling T."/>
            <person name="Smit S."/>
            <person name="Geurts R."/>
        </authorList>
    </citation>
    <scope>NUCLEOTIDE SEQUENCE [LARGE SCALE GENOMIC DNA]</scope>
    <source>
        <strain evidence="3">cv. WU1-14</strain>
    </source>
</reference>
<dbReference type="AlphaFoldDB" id="A0A2P5AFT6"/>
<evidence type="ECO:0000313" key="3">
    <source>
        <dbReference type="Proteomes" id="UP000237105"/>
    </source>
</evidence>
<gene>
    <name evidence="2" type="ORF">PanWU01x14_336850</name>
</gene>
<keyword evidence="1" id="KW-0472">Membrane</keyword>
<name>A0A2P5AFT6_PARAD</name>
<feature type="transmembrane region" description="Helical" evidence="1">
    <location>
        <begin position="71"/>
        <end position="92"/>
    </location>
</feature>
<evidence type="ECO:0000256" key="1">
    <source>
        <dbReference type="SAM" id="Phobius"/>
    </source>
</evidence>
<keyword evidence="1" id="KW-0812">Transmembrane</keyword>
<protein>
    <submittedName>
        <fullName evidence="2">Uncharacterized protein</fullName>
    </submittedName>
</protein>